<keyword evidence="2 7" id="KW-0808">Transferase</keyword>
<dbReference type="EC" id="2.3.1.-" evidence="7"/>
<keyword evidence="8" id="KW-1185">Reference proteome</keyword>
<dbReference type="EMBL" id="CP036279">
    <property type="protein sequence ID" value="QDU61178.1"/>
    <property type="molecule type" value="Genomic_DNA"/>
</dbReference>
<dbReference type="SUPFAM" id="SSF53901">
    <property type="entry name" value="Thiolase-like"/>
    <property type="match status" value="2"/>
</dbReference>
<name>A0A518B2H3_9BACT</name>
<dbReference type="Pfam" id="PF00195">
    <property type="entry name" value="Chal_sti_synt_N"/>
    <property type="match status" value="1"/>
</dbReference>
<evidence type="ECO:0000256" key="4">
    <source>
        <dbReference type="SAM" id="MobiDB-lite"/>
    </source>
</evidence>
<dbReference type="KEGG" id="knv:Pan216_20320"/>
<evidence type="ECO:0000313" key="8">
    <source>
        <dbReference type="Proteomes" id="UP000317093"/>
    </source>
</evidence>
<keyword evidence="7" id="KW-0012">Acyltransferase</keyword>
<evidence type="ECO:0000256" key="3">
    <source>
        <dbReference type="PIRSR" id="PIRSR000451-1"/>
    </source>
</evidence>
<evidence type="ECO:0000313" key="7">
    <source>
        <dbReference type="EMBL" id="QDU61178.1"/>
    </source>
</evidence>
<dbReference type="InterPro" id="IPR012328">
    <property type="entry name" value="Chalcone/stilbene_synt_C"/>
</dbReference>
<sequence length="363" mass="39651">MTMGVSLEGLATSLPRHGIEQSDAVEFANALCCENEEQTRLLAALYRRSGVGHRHSVLLEASEGERRQQFFEPAQSPGDRGPSTAERMARYEEEAPRLALDAARKTLAESGTLPEEITHLVTVSCSGFSAPGVDIQLIKELELRRDVGRVHVGFMGCHGVINGLRVAESLVRGGGARVLGCAVELCSLHFRYGWEPDMAVANALFADGAGTFLARPRPQRRERGFMIRGTGSCLIPGSEDCMSWRIGDHGFEMTLSARVPELIETHLEPWLTTWLEGYGMGLDDIRAWAVHPGGPRVLRSVTRALRLEDQALEASRGVLAELGNMSSPTILFILDRLRQTEVPRPCIAMAFGPGLVVETALLV</sequence>
<feature type="domain" description="Chalcone/stilbene synthase N-terminal" evidence="5">
    <location>
        <begin position="10"/>
        <end position="211"/>
    </location>
</feature>
<dbReference type="AlphaFoldDB" id="A0A518B2H3"/>
<dbReference type="PANTHER" id="PTHR11877">
    <property type="entry name" value="HYDROXYMETHYLGLUTARYL-COA SYNTHASE"/>
    <property type="match status" value="1"/>
</dbReference>
<dbReference type="PANTHER" id="PTHR11877:SF46">
    <property type="entry name" value="TYPE III POLYKETIDE SYNTHASE A"/>
    <property type="match status" value="1"/>
</dbReference>
<proteinExistence type="inferred from homology"/>
<dbReference type="InterPro" id="IPR011141">
    <property type="entry name" value="Polyketide_synthase_type-III"/>
</dbReference>
<gene>
    <name evidence="7" type="ORF">Pan216_20320</name>
</gene>
<protein>
    <submittedName>
        <fullName evidence="7">Alpha-pyrone synthesis polyketide synthase-like Pks18</fullName>
        <ecNumber evidence="7">2.3.1.-</ecNumber>
    </submittedName>
</protein>
<comment type="similarity">
    <text evidence="1">Belongs to the thiolase-like superfamily. Chalcone/stilbene synthases family.</text>
</comment>
<dbReference type="GO" id="GO:0030639">
    <property type="term" value="P:polyketide biosynthetic process"/>
    <property type="evidence" value="ECO:0007669"/>
    <property type="project" value="TreeGrafter"/>
</dbReference>
<evidence type="ECO:0000259" key="6">
    <source>
        <dbReference type="Pfam" id="PF02797"/>
    </source>
</evidence>
<dbReference type="PIRSF" id="PIRSF000451">
    <property type="entry name" value="PKS_III"/>
    <property type="match status" value="1"/>
</dbReference>
<evidence type="ECO:0000256" key="2">
    <source>
        <dbReference type="ARBA" id="ARBA00022679"/>
    </source>
</evidence>
<organism evidence="7 8">
    <name type="scientific">Kolteria novifilia</name>
    <dbReference type="NCBI Taxonomy" id="2527975"/>
    <lineage>
        <taxon>Bacteria</taxon>
        <taxon>Pseudomonadati</taxon>
        <taxon>Planctomycetota</taxon>
        <taxon>Planctomycetia</taxon>
        <taxon>Kolteriales</taxon>
        <taxon>Kolteriaceae</taxon>
        <taxon>Kolteria</taxon>
    </lineage>
</organism>
<feature type="region of interest" description="Disordered" evidence="4">
    <location>
        <begin position="66"/>
        <end position="87"/>
    </location>
</feature>
<accession>A0A518B2H3</accession>
<dbReference type="CDD" id="cd00831">
    <property type="entry name" value="CHS_like"/>
    <property type="match status" value="1"/>
</dbReference>
<dbReference type="GO" id="GO:0016747">
    <property type="term" value="F:acyltransferase activity, transferring groups other than amino-acyl groups"/>
    <property type="evidence" value="ECO:0007669"/>
    <property type="project" value="InterPro"/>
</dbReference>
<evidence type="ECO:0000256" key="1">
    <source>
        <dbReference type="ARBA" id="ARBA00005531"/>
    </source>
</evidence>
<dbReference type="InterPro" id="IPR016039">
    <property type="entry name" value="Thiolase-like"/>
</dbReference>
<dbReference type="Gene3D" id="3.40.47.10">
    <property type="match status" value="2"/>
</dbReference>
<evidence type="ECO:0000259" key="5">
    <source>
        <dbReference type="Pfam" id="PF00195"/>
    </source>
</evidence>
<dbReference type="Proteomes" id="UP000317093">
    <property type="component" value="Chromosome"/>
</dbReference>
<dbReference type="Pfam" id="PF02797">
    <property type="entry name" value="Chal_sti_synt_C"/>
    <property type="match status" value="1"/>
</dbReference>
<reference evidence="7 8" key="1">
    <citation type="submission" date="2019-02" db="EMBL/GenBank/DDBJ databases">
        <title>Deep-cultivation of Planctomycetes and their phenomic and genomic characterization uncovers novel biology.</title>
        <authorList>
            <person name="Wiegand S."/>
            <person name="Jogler M."/>
            <person name="Boedeker C."/>
            <person name="Pinto D."/>
            <person name="Vollmers J."/>
            <person name="Rivas-Marin E."/>
            <person name="Kohn T."/>
            <person name="Peeters S.H."/>
            <person name="Heuer A."/>
            <person name="Rast P."/>
            <person name="Oberbeckmann S."/>
            <person name="Bunk B."/>
            <person name="Jeske O."/>
            <person name="Meyerdierks A."/>
            <person name="Storesund J.E."/>
            <person name="Kallscheuer N."/>
            <person name="Luecker S."/>
            <person name="Lage O.M."/>
            <person name="Pohl T."/>
            <person name="Merkel B.J."/>
            <person name="Hornburger P."/>
            <person name="Mueller R.-W."/>
            <person name="Bruemmer F."/>
            <person name="Labrenz M."/>
            <person name="Spormann A.M."/>
            <person name="Op den Camp H."/>
            <person name="Overmann J."/>
            <person name="Amann R."/>
            <person name="Jetten M.S.M."/>
            <person name="Mascher T."/>
            <person name="Medema M.H."/>
            <person name="Devos D.P."/>
            <person name="Kaster A.-K."/>
            <person name="Ovreas L."/>
            <person name="Rohde M."/>
            <person name="Galperin M.Y."/>
            <person name="Jogler C."/>
        </authorList>
    </citation>
    <scope>NUCLEOTIDE SEQUENCE [LARGE SCALE GENOMIC DNA]</scope>
    <source>
        <strain evidence="7 8">Pan216</strain>
    </source>
</reference>
<dbReference type="InterPro" id="IPR001099">
    <property type="entry name" value="Chalcone/stilbene_synt_N"/>
</dbReference>
<feature type="domain" description="Chalcone/stilbene synthase C-terminal" evidence="6">
    <location>
        <begin position="234"/>
        <end position="362"/>
    </location>
</feature>
<feature type="active site" description="Acyl-thioester intermediate" evidence="3">
    <location>
        <position position="157"/>
    </location>
</feature>